<organism evidence="2 3">
    <name type="scientific">Archangium gephyra</name>
    <dbReference type="NCBI Taxonomy" id="48"/>
    <lineage>
        <taxon>Bacteria</taxon>
        <taxon>Pseudomonadati</taxon>
        <taxon>Myxococcota</taxon>
        <taxon>Myxococcia</taxon>
        <taxon>Myxococcales</taxon>
        <taxon>Cystobacterineae</taxon>
        <taxon>Archangiaceae</taxon>
        <taxon>Archangium</taxon>
    </lineage>
</organism>
<reference evidence="2 3" key="1">
    <citation type="submission" date="2017-08" db="EMBL/GenBank/DDBJ databases">
        <title>Infants hospitalized years apart are colonized by the same room-sourced microbial strains.</title>
        <authorList>
            <person name="Brooks B."/>
            <person name="Olm M.R."/>
            <person name="Firek B.A."/>
            <person name="Baker R."/>
            <person name="Thomas B.C."/>
            <person name="Morowitz M.J."/>
            <person name="Banfield J.F."/>
        </authorList>
    </citation>
    <scope>NUCLEOTIDE SEQUENCE [LARGE SCALE GENOMIC DNA]</scope>
    <source>
        <strain evidence="2">S2_003_000_R2_14</strain>
    </source>
</reference>
<name>A0A2W5T4P7_9BACT</name>
<dbReference type="InterPro" id="IPR039422">
    <property type="entry name" value="MarR/SlyA-like"/>
</dbReference>
<dbReference type="GO" id="GO:0003700">
    <property type="term" value="F:DNA-binding transcription factor activity"/>
    <property type="evidence" value="ECO:0007669"/>
    <property type="project" value="InterPro"/>
</dbReference>
<feature type="domain" description="HTH marR-type" evidence="1">
    <location>
        <begin position="2"/>
        <end position="140"/>
    </location>
</feature>
<proteinExistence type="predicted"/>
<dbReference type="PANTHER" id="PTHR33164">
    <property type="entry name" value="TRANSCRIPTIONAL REGULATOR, MARR FAMILY"/>
    <property type="match status" value="1"/>
</dbReference>
<dbReference type="Proteomes" id="UP000249061">
    <property type="component" value="Unassembled WGS sequence"/>
</dbReference>
<comment type="caution">
    <text evidence="2">The sequence shown here is derived from an EMBL/GenBank/DDBJ whole genome shotgun (WGS) entry which is preliminary data.</text>
</comment>
<dbReference type="InterPro" id="IPR000835">
    <property type="entry name" value="HTH_MarR-typ"/>
</dbReference>
<dbReference type="InterPro" id="IPR036390">
    <property type="entry name" value="WH_DNA-bd_sf"/>
</dbReference>
<dbReference type="SUPFAM" id="SSF46785">
    <property type="entry name" value="Winged helix' DNA-binding domain"/>
    <property type="match status" value="1"/>
</dbReference>
<dbReference type="AlphaFoldDB" id="A0A2W5T4P7"/>
<dbReference type="PANTHER" id="PTHR33164:SF43">
    <property type="entry name" value="HTH-TYPE TRANSCRIPTIONAL REPRESSOR YETL"/>
    <property type="match status" value="1"/>
</dbReference>
<dbReference type="GO" id="GO:0006950">
    <property type="term" value="P:response to stress"/>
    <property type="evidence" value="ECO:0007669"/>
    <property type="project" value="TreeGrafter"/>
</dbReference>
<evidence type="ECO:0000313" key="3">
    <source>
        <dbReference type="Proteomes" id="UP000249061"/>
    </source>
</evidence>
<dbReference type="EMBL" id="QFQP01000017">
    <property type="protein sequence ID" value="PZR10469.1"/>
    <property type="molecule type" value="Genomic_DNA"/>
</dbReference>
<dbReference type="Gene3D" id="1.10.10.10">
    <property type="entry name" value="Winged helix-like DNA-binding domain superfamily/Winged helix DNA-binding domain"/>
    <property type="match status" value="1"/>
</dbReference>
<evidence type="ECO:0000259" key="1">
    <source>
        <dbReference type="PROSITE" id="PS50995"/>
    </source>
</evidence>
<evidence type="ECO:0000313" key="2">
    <source>
        <dbReference type="EMBL" id="PZR10469.1"/>
    </source>
</evidence>
<dbReference type="SMART" id="SM00347">
    <property type="entry name" value="HTH_MARR"/>
    <property type="match status" value="1"/>
</dbReference>
<gene>
    <name evidence="2" type="ORF">DI536_19690</name>
</gene>
<protein>
    <submittedName>
        <fullName evidence="2">MarR family transcriptional regulator</fullName>
    </submittedName>
</protein>
<dbReference type="PROSITE" id="PS50995">
    <property type="entry name" value="HTH_MARR_2"/>
    <property type="match status" value="1"/>
</dbReference>
<accession>A0A2W5T4P7</accession>
<dbReference type="Pfam" id="PF12802">
    <property type="entry name" value="MarR_2"/>
    <property type="match status" value="1"/>
</dbReference>
<dbReference type="InterPro" id="IPR036388">
    <property type="entry name" value="WH-like_DNA-bd_sf"/>
</dbReference>
<sequence>MSDELSELLIEVFRVNGLALAAGDVLAKPAGLSSARWQILGVVDHAPTPVSDIARTMGLARQSVQQTADALENEGFVLSKPNPNHARAKFIVITPKGRKALRQVERRHQSWVKKLSKRLEAKAVTKTLHTLRELVTALEHP</sequence>